<comment type="subcellular location">
    <subcellularLocation>
        <location evidence="1">Membrane</location>
    </subcellularLocation>
</comment>
<reference evidence="8" key="1">
    <citation type="submission" date="2020-11" db="EMBL/GenBank/DDBJ databases">
        <authorList>
            <person name="Tran Van P."/>
        </authorList>
    </citation>
    <scope>NUCLEOTIDE SEQUENCE</scope>
</reference>
<dbReference type="AlphaFoldDB" id="A0A7R9GRD1"/>
<dbReference type="InterPro" id="IPR015919">
    <property type="entry name" value="Cadherin-like_sf"/>
</dbReference>
<dbReference type="Gene3D" id="2.60.40.60">
    <property type="entry name" value="Cadherins"/>
    <property type="match status" value="2"/>
</dbReference>
<evidence type="ECO:0000256" key="4">
    <source>
        <dbReference type="ARBA" id="ARBA00023136"/>
    </source>
</evidence>
<dbReference type="GO" id="GO:0007156">
    <property type="term" value="P:homophilic cell adhesion via plasma membrane adhesion molecules"/>
    <property type="evidence" value="ECO:0007669"/>
    <property type="project" value="InterPro"/>
</dbReference>
<dbReference type="SUPFAM" id="SSF49313">
    <property type="entry name" value="Cadherin-like"/>
    <property type="match status" value="2"/>
</dbReference>
<proteinExistence type="predicted"/>
<feature type="region of interest" description="Disordered" evidence="6">
    <location>
        <begin position="1"/>
        <end position="20"/>
    </location>
</feature>
<dbReference type="EMBL" id="OC316814">
    <property type="protein sequence ID" value="CAD7393855.1"/>
    <property type="molecule type" value="Genomic_DNA"/>
</dbReference>
<evidence type="ECO:0000259" key="7">
    <source>
        <dbReference type="PROSITE" id="PS50268"/>
    </source>
</evidence>
<evidence type="ECO:0000256" key="1">
    <source>
        <dbReference type="ARBA" id="ARBA00004370"/>
    </source>
</evidence>
<dbReference type="PANTHER" id="PTHR24027">
    <property type="entry name" value="CADHERIN-23"/>
    <property type="match status" value="1"/>
</dbReference>
<name>A0A7R9GRD1_TIMCR</name>
<evidence type="ECO:0000256" key="3">
    <source>
        <dbReference type="ARBA" id="ARBA00022837"/>
    </source>
</evidence>
<dbReference type="GO" id="GO:0005509">
    <property type="term" value="F:calcium ion binding"/>
    <property type="evidence" value="ECO:0007669"/>
    <property type="project" value="UniProtKB-UniRule"/>
</dbReference>
<dbReference type="CDD" id="cd11304">
    <property type="entry name" value="Cadherin_repeat"/>
    <property type="match status" value="2"/>
</dbReference>
<dbReference type="InterPro" id="IPR039808">
    <property type="entry name" value="Cadherin"/>
</dbReference>
<feature type="domain" description="Cadherin" evidence="7">
    <location>
        <begin position="282"/>
        <end position="394"/>
    </location>
</feature>
<keyword evidence="3 5" id="KW-0106">Calcium</keyword>
<evidence type="ECO:0000256" key="2">
    <source>
        <dbReference type="ARBA" id="ARBA00022737"/>
    </source>
</evidence>
<sequence length="486" mass="53439">MMGRSGFKPQSGCSAKEGPSNESTHCFYLCYYDNIGRSCQVASMGLYPGFTLNENISPSNWDRSGHLSRIQGTNISGLAVCLSICIRTRKCTHICVEEEWKTIWGKTTLNTSDRDSNLDLPVIGSLVYCESRSLDHAVAEAGSEMAAITNCLLLATLGSLLAVNANVPLFDVSTSIRVLIVPYDARVGSAIYRLRGTDADFDFPLRFEVVGSAGGHIIHTVDIPCDKNHTFCEGDVVLSRPLERGRVYDVRLKVVDTTGDFTILDCTIRTSSRTTPTDTIFPHLPSLIEVAEDAVPGTELDYVIARNNPLNARHVSLELRGSPEFMLRRSLASKDTVKGTIILAAPLDFEKRAMYILHMFAVDPYAEPHNDTRNVASFQVAVAVRDAQDMPPVFQNVPPVTMIKHTVQPGDVVLQVHAKDGDKGQPRQVRYGLVSEENPFTTFFHINDRTGEITLSRPLRELLTITRFTSTCLTDGTGRGSQNGPA</sequence>
<gene>
    <name evidence="8" type="ORF">TCEB3V08_LOCUS1811</name>
</gene>
<evidence type="ECO:0000256" key="6">
    <source>
        <dbReference type="SAM" id="MobiDB-lite"/>
    </source>
</evidence>
<accession>A0A7R9GRD1</accession>
<dbReference type="PANTHER" id="PTHR24027:SF438">
    <property type="entry name" value="CADHERIN 23"/>
    <property type="match status" value="1"/>
</dbReference>
<dbReference type="GO" id="GO:0045296">
    <property type="term" value="F:cadherin binding"/>
    <property type="evidence" value="ECO:0007669"/>
    <property type="project" value="TreeGrafter"/>
</dbReference>
<keyword evidence="4" id="KW-0472">Membrane</keyword>
<evidence type="ECO:0000313" key="8">
    <source>
        <dbReference type="EMBL" id="CAD7393855.1"/>
    </source>
</evidence>
<dbReference type="InterPro" id="IPR002126">
    <property type="entry name" value="Cadherin-like_dom"/>
</dbReference>
<evidence type="ECO:0000256" key="5">
    <source>
        <dbReference type="PROSITE-ProRule" id="PRU00043"/>
    </source>
</evidence>
<dbReference type="GO" id="GO:0008013">
    <property type="term" value="F:beta-catenin binding"/>
    <property type="evidence" value="ECO:0007669"/>
    <property type="project" value="TreeGrafter"/>
</dbReference>
<organism evidence="8">
    <name type="scientific">Timema cristinae</name>
    <name type="common">Walking stick</name>
    <dbReference type="NCBI Taxonomy" id="61476"/>
    <lineage>
        <taxon>Eukaryota</taxon>
        <taxon>Metazoa</taxon>
        <taxon>Ecdysozoa</taxon>
        <taxon>Arthropoda</taxon>
        <taxon>Hexapoda</taxon>
        <taxon>Insecta</taxon>
        <taxon>Pterygota</taxon>
        <taxon>Neoptera</taxon>
        <taxon>Polyneoptera</taxon>
        <taxon>Phasmatodea</taxon>
        <taxon>Timematodea</taxon>
        <taxon>Timematoidea</taxon>
        <taxon>Timematidae</taxon>
        <taxon>Timema</taxon>
    </lineage>
</organism>
<dbReference type="GO" id="GO:0016477">
    <property type="term" value="P:cell migration"/>
    <property type="evidence" value="ECO:0007669"/>
    <property type="project" value="TreeGrafter"/>
</dbReference>
<keyword evidence="2" id="KW-0677">Repeat</keyword>
<feature type="domain" description="Cadherin" evidence="7">
    <location>
        <begin position="395"/>
        <end position="459"/>
    </location>
</feature>
<protein>
    <recommendedName>
        <fullName evidence="7">Cadherin domain-containing protein</fullName>
    </recommendedName>
</protein>
<dbReference type="GO" id="GO:0016342">
    <property type="term" value="C:catenin complex"/>
    <property type="evidence" value="ECO:0007669"/>
    <property type="project" value="TreeGrafter"/>
</dbReference>
<dbReference type="PROSITE" id="PS50268">
    <property type="entry name" value="CADHERIN_2"/>
    <property type="match status" value="2"/>
</dbReference>
<dbReference type="PRINTS" id="PR00205">
    <property type="entry name" value="CADHERIN"/>
</dbReference>